<dbReference type="EMBL" id="JACGWM010000007">
    <property type="protein sequence ID" value="KAL0362728.1"/>
    <property type="molecule type" value="Genomic_DNA"/>
</dbReference>
<protein>
    <submittedName>
        <fullName evidence="1">Uncharacterized protein</fullName>
    </submittedName>
</protein>
<accession>A0AAW2Q4J1</accession>
<proteinExistence type="predicted"/>
<dbReference type="InterPro" id="IPR010634">
    <property type="entry name" value="DUF1223"/>
</dbReference>
<comment type="caution">
    <text evidence="1">The sequence shown here is derived from an EMBL/GenBank/DDBJ whole genome shotgun (WGS) entry which is preliminary data.</text>
</comment>
<dbReference type="PANTHER" id="PTHR36057">
    <property type="match status" value="1"/>
</dbReference>
<dbReference type="AlphaFoldDB" id="A0AAW2Q4J1"/>
<sequence>MLATGLVLHAHITIFRVFYKQATFQKPTPDSLQVSLTGTLRTKVDDQGANLMVALYECGLVTDCADGPTKVGFWPMTMLFAALKSSAQSMTSHPRSLSPELSIFLCGRGSMLPNVACPCLLRALLI</sequence>
<gene>
    <name evidence="1" type="ORF">Scaly_1228000</name>
</gene>
<reference evidence="1" key="1">
    <citation type="submission" date="2020-06" db="EMBL/GenBank/DDBJ databases">
        <authorList>
            <person name="Li T."/>
            <person name="Hu X."/>
            <person name="Zhang T."/>
            <person name="Song X."/>
            <person name="Zhang H."/>
            <person name="Dai N."/>
            <person name="Sheng W."/>
            <person name="Hou X."/>
            <person name="Wei L."/>
        </authorList>
    </citation>
    <scope>NUCLEOTIDE SEQUENCE</scope>
    <source>
        <strain evidence="1">KEN8</strain>
        <tissue evidence="1">Leaf</tissue>
    </source>
</reference>
<name>A0AAW2Q4J1_9LAMI</name>
<evidence type="ECO:0000313" key="1">
    <source>
        <dbReference type="EMBL" id="KAL0362728.1"/>
    </source>
</evidence>
<organism evidence="1">
    <name type="scientific">Sesamum calycinum</name>
    <dbReference type="NCBI Taxonomy" id="2727403"/>
    <lineage>
        <taxon>Eukaryota</taxon>
        <taxon>Viridiplantae</taxon>
        <taxon>Streptophyta</taxon>
        <taxon>Embryophyta</taxon>
        <taxon>Tracheophyta</taxon>
        <taxon>Spermatophyta</taxon>
        <taxon>Magnoliopsida</taxon>
        <taxon>eudicotyledons</taxon>
        <taxon>Gunneridae</taxon>
        <taxon>Pentapetalae</taxon>
        <taxon>asterids</taxon>
        <taxon>lamiids</taxon>
        <taxon>Lamiales</taxon>
        <taxon>Pedaliaceae</taxon>
        <taxon>Sesamum</taxon>
    </lineage>
</organism>
<dbReference type="PANTHER" id="PTHR36057:SF1">
    <property type="entry name" value="LIPOPROTEIN LIPID ATTACHMENT SITE-LIKE PROTEIN, PUTATIVE (DUF1223)-RELATED"/>
    <property type="match status" value="1"/>
</dbReference>
<reference evidence="1" key="2">
    <citation type="journal article" date="2024" name="Plant">
        <title>Genomic evolution and insights into agronomic trait innovations of Sesamum species.</title>
        <authorList>
            <person name="Miao H."/>
            <person name="Wang L."/>
            <person name="Qu L."/>
            <person name="Liu H."/>
            <person name="Sun Y."/>
            <person name="Le M."/>
            <person name="Wang Q."/>
            <person name="Wei S."/>
            <person name="Zheng Y."/>
            <person name="Lin W."/>
            <person name="Duan Y."/>
            <person name="Cao H."/>
            <person name="Xiong S."/>
            <person name="Wang X."/>
            <person name="Wei L."/>
            <person name="Li C."/>
            <person name="Ma Q."/>
            <person name="Ju M."/>
            <person name="Zhao R."/>
            <person name="Li G."/>
            <person name="Mu C."/>
            <person name="Tian Q."/>
            <person name="Mei H."/>
            <person name="Zhang T."/>
            <person name="Gao T."/>
            <person name="Zhang H."/>
        </authorList>
    </citation>
    <scope>NUCLEOTIDE SEQUENCE</scope>
    <source>
        <strain evidence="1">KEN8</strain>
    </source>
</reference>